<gene>
    <name evidence="2" type="ORF">AB9R89_13525</name>
</gene>
<reference evidence="2 3" key="1">
    <citation type="submission" date="2024-08" db="EMBL/GenBank/DDBJ databases">
        <title>Oceanimonas smirnovii Genome sequencing and assembly.</title>
        <authorList>
            <person name="Tang B."/>
        </authorList>
    </citation>
    <scope>NUCLEOTIDE SEQUENCE [LARGE SCALE GENOMIC DNA]</scope>
    <source>
        <strain evidence="2 3">OS2020-119</strain>
    </source>
</reference>
<accession>A0ABW7P4D6</accession>
<dbReference type="SUPFAM" id="SSF46955">
    <property type="entry name" value="Putative DNA-binding domain"/>
    <property type="match status" value="1"/>
</dbReference>
<organism evidence="2 3">
    <name type="scientific">Oceanimonas smirnovii</name>
    <dbReference type="NCBI Taxonomy" id="264574"/>
    <lineage>
        <taxon>Bacteria</taxon>
        <taxon>Pseudomonadati</taxon>
        <taxon>Pseudomonadota</taxon>
        <taxon>Gammaproteobacteria</taxon>
        <taxon>Aeromonadales</taxon>
        <taxon>Aeromonadaceae</taxon>
        <taxon>Oceanimonas</taxon>
    </lineage>
</organism>
<keyword evidence="3" id="KW-1185">Reference proteome</keyword>
<evidence type="ECO:0000313" key="2">
    <source>
        <dbReference type="EMBL" id="MFH7566342.1"/>
    </source>
</evidence>
<evidence type="ECO:0000313" key="3">
    <source>
        <dbReference type="Proteomes" id="UP001610706"/>
    </source>
</evidence>
<sequence length="76" mass="8289">MSTALSHAALAEELAANPRFTRKEAAAYLGLAEKTLANWATTGKQKIKYHRCGRKTIYMKADLDAWLAANIATHAA</sequence>
<dbReference type="EMBL" id="JBGFTR010000025">
    <property type="protein sequence ID" value="MFH7566342.1"/>
    <property type="molecule type" value="Genomic_DNA"/>
</dbReference>
<dbReference type="InterPro" id="IPR041657">
    <property type="entry name" value="HTH_17"/>
</dbReference>
<proteinExistence type="predicted"/>
<dbReference type="Proteomes" id="UP001610706">
    <property type="component" value="Unassembled WGS sequence"/>
</dbReference>
<protein>
    <submittedName>
        <fullName evidence="2">Helix-turn-helix domain-containing protein</fullName>
    </submittedName>
</protein>
<dbReference type="Pfam" id="PF12728">
    <property type="entry name" value="HTH_17"/>
    <property type="match status" value="1"/>
</dbReference>
<dbReference type="RefSeq" id="WP_395545814.1">
    <property type="nucleotide sequence ID" value="NZ_CP166302.1"/>
</dbReference>
<evidence type="ECO:0000259" key="1">
    <source>
        <dbReference type="Pfam" id="PF12728"/>
    </source>
</evidence>
<comment type="caution">
    <text evidence="2">The sequence shown here is derived from an EMBL/GenBank/DDBJ whole genome shotgun (WGS) entry which is preliminary data.</text>
</comment>
<dbReference type="InterPro" id="IPR009061">
    <property type="entry name" value="DNA-bd_dom_put_sf"/>
</dbReference>
<name>A0ABW7P4D6_9GAMM</name>
<feature type="domain" description="Helix-turn-helix" evidence="1">
    <location>
        <begin position="20"/>
        <end position="70"/>
    </location>
</feature>